<comment type="function">
    <text evidence="9 10">Fluoride-specific ion channel. Important for reducing fluoride concentration in the cell, thus reducing its toxicity.</text>
</comment>
<keyword evidence="3 10" id="KW-0812">Transmembrane</keyword>
<evidence type="ECO:0000256" key="10">
    <source>
        <dbReference type="HAMAP-Rule" id="MF_00454"/>
    </source>
</evidence>
<evidence type="ECO:0000313" key="11">
    <source>
        <dbReference type="EMBL" id="EUJ40169.1"/>
    </source>
</evidence>
<protein>
    <recommendedName>
        <fullName evidence="10">Fluoride-specific ion channel FluC</fullName>
    </recommendedName>
</protein>
<accession>W7CKZ9</accession>
<keyword evidence="10" id="KW-0479">Metal-binding</keyword>
<comment type="subcellular location">
    <subcellularLocation>
        <location evidence="1 10">Cell membrane</location>
        <topology evidence="1 10">Multi-pass membrane protein</topology>
    </subcellularLocation>
</comment>
<evidence type="ECO:0000256" key="9">
    <source>
        <dbReference type="ARBA" id="ARBA00049940"/>
    </source>
</evidence>
<dbReference type="PANTHER" id="PTHR28259">
    <property type="entry name" value="FLUORIDE EXPORT PROTEIN 1-RELATED"/>
    <property type="match status" value="1"/>
</dbReference>
<dbReference type="OrthoDB" id="9799631at2"/>
<comment type="catalytic activity">
    <reaction evidence="8">
        <text>fluoride(in) = fluoride(out)</text>
        <dbReference type="Rhea" id="RHEA:76159"/>
        <dbReference type="ChEBI" id="CHEBI:17051"/>
    </reaction>
    <physiologicalReaction direction="left-to-right" evidence="8">
        <dbReference type="Rhea" id="RHEA:76160"/>
    </physiologicalReaction>
</comment>
<feature type="binding site" evidence="10">
    <location>
        <position position="71"/>
    </location>
    <ligand>
        <name>Na(+)</name>
        <dbReference type="ChEBI" id="CHEBI:29101"/>
        <note>structural</note>
    </ligand>
</feature>
<feature type="binding site" evidence="10">
    <location>
        <position position="74"/>
    </location>
    <ligand>
        <name>Na(+)</name>
        <dbReference type="ChEBI" id="CHEBI:29101"/>
        <note>structural</note>
    </ligand>
</feature>
<feature type="transmembrane region" description="Helical" evidence="10">
    <location>
        <begin position="92"/>
        <end position="117"/>
    </location>
</feature>
<dbReference type="PANTHER" id="PTHR28259:SF1">
    <property type="entry name" value="FLUORIDE EXPORT PROTEIN 1-RELATED"/>
    <property type="match status" value="1"/>
</dbReference>
<evidence type="ECO:0000256" key="2">
    <source>
        <dbReference type="ARBA" id="ARBA00022475"/>
    </source>
</evidence>
<gene>
    <name evidence="10" type="primary">fluC</name>
    <name evidence="10" type="synonym">crcB</name>
    <name evidence="11" type="ORF">BCAMP_05751</name>
</gene>
<evidence type="ECO:0000256" key="1">
    <source>
        <dbReference type="ARBA" id="ARBA00004651"/>
    </source>
</evidence>
<keyword evidence="10" id="KW-0813">Transport</keyword>
<comment type="caution">
    <text evidence="11">The sequence shown here is derived from an EMBL/GenBank/DDBJ whole genome shotgun (WGS) entry which is preliminary data.</text>
</comment>
<keyword evidence="2 10" id="KW-1003">Cell membrane</keyword>
<sequence length="128" mass="13951">MNYLMVFVFGGLGGISRYSLSLMLQGNVFPFSTLIVNLLGCFLLVIVNEYLSLKWKLPKAIIVGIGTGFIGAFTTFSAFSMEFMQLYKAGEVALALTYIGASLIGSMIVINLAYWLVHHALNKKGGNV</sequence>
<comment type="activity regulation">
    <text evidence="10">Na(+) is not transported, but it plays an essential structural role and its presence is essential for fluoride channel function.</text>
</comment>
<keyword evidence="12" id="KW-1185">Reference proteome</keyword>
<dbReference type="GO" id="GO:0005886">
    <property type="term" value="C:plasma membrane"/>
    <property type="evidence" value="ECO:0007669"/>
    <property type="project" value="UniProtKB-SubCell"/>
</dbReference>
<feature type="transmembrane region" description="Helical" evidence="10">
    <location>
        <begin position="27"/>
        <end position="48"/>
    </location>
</feature>
<dbReference type="Proteomes" id="UP000019243">
    <property type="component" value="Unassembled WGS sequence"/>
</dbReference>
<keyword evidence="10" id="KW-0406">Ion transport</keyword>
<name>W7CKZ9_9LIST</name>
<dbReference type="RefSeq" id="WP_035314260.1">
    <property type="nucleotide sequence ID" value="NZ_AODH01000021.1"/>
</dbReference>
<dbReference type="AlphaFoldDB" id="W7CKZ9"/>
<keyword evidence="5 10" id="KW-0472">Membrane</keyword>
<reference evidence="11 12" key="1">
    <citation type="submission" date="2012-12" db="EMBL/GenBank/DDBJ databases">
        <title>Novel taxa of Listeriaceae from agricultural environments in the United States.</title>
        <authorList>
            <person name="den Bakker H.C."/>
            <person name="Allred A."/>
            <person name="Warchocki S."/>
            <person name="Wright E.M."/>
            <person name="Burrell A."/>
            <person name="Nightingale K.K."/>
            <person name="Kephart D."/>
            <person name="Wiedmann M."/>
        </authorList>
    </citation>
    <scope>NUCLEOTIDE SEQUENCE [LARGE SCALE GENOMIC DNA]</scope>
    <source>
        <strain evidence="11 12">FSL F6-1037</strain>
    </source>
</reference>
<dbReference type="EMBL" id="AODH01000021">
    <property type="protein sequence ID" value="EUJ40169.1"/>
    <property type="molecule type" value="Genomic_DNA"/>
</dbReference>
<feature type="transmembrane region" description="Helical" evidence="10">
    <location>
        <begin position="60"/>
        <end position="80"/>
    </location>
</feature>
<evidence type="ECO:0000256" key="5">
    <source>
        <dbReference type="ARBA" id="ARBA00023136"/>
    </source>
</evidence>
<organism evidence="11 12">
    <name type="scientific">Brochothrix campestris FSL F6-1037</name>
    <dbReference type="NCBI Taxonomy" id="1265861"/>
    <lineage>
        <taxon>Bacteria</taxon>
        <taxon>Bacillati</taxon>
        <taxon>Bacillota</taxon>
        <taxon>Bacilli</taxon>
        <taxon>Bacillales</taxon>
        <taxon>Listeriaceae</taxon>
        <taxon>Brochothrix</taxon>
    </lineage>
</organism>
<dbReference type="GO" id="GO:0062054">
    <property type="term" value="F:fluoride channel activity"/>
    <property type="evidence" value="ECO:0007669"/>
    <property type="project" value="UniProtKB-UniRule"/>
</dbReference>
<dbReference type="InterPro" id="IPR003691">
    <property type="entry name" value="FluC"/>
</dbReference>
<dbReference type="GO" id="GO:0046872">
    <property type="term" value="F:metal ion binding"/>
    <property type="evidence" value="ECO:0007669"/>
    <property type="project" value="UniProtKB-KW"/>
</dbReference>
<evidence type="ECO:0000256" key="7">
    <source>
        <dbReference type="ARBA" id="ARBA00035120"/>
    </source>
</evidence>
<dbReference type="GO" id="GO:0140114">
    <property type="term" value="P:cellular detoxification of fluoride"/>
    <property type="evidence" value="ECO:0007669"/>
    <property type="project" value="UniProtKB-UniRule"/>
</dbReference>
<evidence type="ECO:0000256" key="6">
    <source>
        <dbReference type="ARBA" id="ARBA00023303"/>
    </source>
</evidence>
<evidence type="ECO:0000313" key="12">
    <source>
        <dbReference type="Proteomes" id="UP000019243"/>
    </source>
</evidence>
<dbReference type="HAMAP" id="MF_00454">
    <property type="entry name" value="FluC"/>
    <property type="match status" value="1"/>
</dbReference>
<dbReference type="Pfam" id="PF02537">
    <property type="entry name" value="CRCB"/>
    <property type="match status" value="1"/>
</dbReference>
<keyword evidence="6 10" id="KW-0407">Ion channel</keyword>
<dbReference type="STRING" id="1265861.BCAMP_05751"/>
<proteinExistence type="inferred from homology"/>
<evidence type="ECO:0000256" key="4">
    <source>
        <dbReference type="ARBA" id="ARBA00022989"/>
    </source>
</evidence>
<keyword evidence="10" id="KW-0915">Sodium</keyword>
<comment type="similarity">
    <text evidence="7 10">Belongs to the fluoride channel Fluc/FEX (TC 1.A.43) family.</text>
</comment>
<evidence type="ECO:0000256" key="8">
    <source>
        <dbReference type="ARBA" id="ARBA00035585"/>
    </source>
</evidence>
<evidence type="ECO:0000256" key="3">
    <source>
        <dbReference type="ARBA" id="ARBA00022692"/>
    </source>
</evidence>
<keyword evidence="4 10" id="KW-1133">Transmembrane helix</keyword>